<dbReference type="InterPro" id="IPR025896">
    <property type="entry name" value="Spi_Prtas-inh"/>
</dbReference>
<dbReference type="InterPro" id="IPR044934">
    <property type="entry name" value="Streptopain_sf"/>
</dbReference>
<dbReference type="OrthoDB" id="2235251at2"/>
<dbReference type="Pfam" id="PF01640">
    <property type="entry name" value="Peptidase_C10"/>
    <property type="match status" value="1"/>
</dbReference>
<dbReference type="SUPFAM" id="SSF49464">
    <property type="entry name" value="Carboxypeptidase regulatory domain-like"/>
    <property type="match status" value="1"/>
</dbReference>
<keyword evidence="3 7" id="KW-0732">Signal</keyword>
<evidence type="ECO:0000313" key="10">
    <source>
        <dbReference type="Proteomes" id="UP000438699"/>
    </source>
</evidence>
<dbReference type="Pfam" id="PF13734">
    <property type="entry name" value="Inhibitor_I69"/>
    <property type="match status" value="1"/>
</dbReference>
<dbReference type="GO" id="GO:0008234">
    <property type="term" value="F:cysteine-type peptidase activity"/>
    <property type="evidence" value="ECO:0007669"/>
    <property type="project" value="UniProtKB-KW"/>
</dbReference>
<keyword evidence="5" id="KW-0788">Thiol protease</keyword>
<dbReference type="AlphaFoldDB" id="A0A6N6N1W7"/>
<comment type="similarity">
    <text evidence="1">Belongs to the peptidase C10 family.</text>
</comment>
<evidence type="ECO:0000256" key="7">
    <source>
        <dbReference type="SAM" id="SignalP"/>
    </source>
</evidence>
<proteinExistence type="inferred from homology"/>
<dbReference type="PRINTS" id="PR00797">
    <property type="entry name" value="STREPTOPAIN"/>
</dbReference>
<dbReference type="Proteomes" id="UP000438699">
    <property type="component" value="Unassembled WGS sequence"/>
</dbReference>
<feature type="active site" description="Proton acceptor" evidence="6">
    <location>
        <position position="356"/>
    </location>
</feature>
<dbReference type="GO" id="GO:0006508">
    <property type="term" value="P:proteolysis"/>
    <property type="evidence" value="ECO:0007669"/>
    <property type="project" value="UniProtKB-KW"/>
</dbReference>
<evidence type="ECO:0000256" key="4">
    <source>
        <dbReference type="ARBA" id="ARBA00022801"/>
    </source>
</evidence>
<name>A0A6N6N1W7_9BACT</name>
<dbReference type="InterPro" id="IPR008969">
    <property type="entry name" value="CarboxyPept-like_regulatory"/>
</dbReference>
<evidence type="ECO:0000256" key="3">
    <source>
        <dbReference type="ARBA" id="ARBA00022729"/>
    </source>
</evidence>
<dbReference type="Gene3D" id="3.90.70.50">
    <property type="entry name" value="Peptidase C10, streptopain"/>
    <property type="match status" value="2"/>
</dbReference>
<evidence type="ECO:0000313" key="9">
    <source>
        <dbReference type="EMBL" id="KAB1439089.1"/>
    </source>
</evidence>
<feature type="active site" description="Nucleophile" evidence="6">
    <location>
        <position position="206"/>
    </location>
</feature>
<evidence type="ECO:0000256" key="2">
    <source>
        <dbReference type="ARBA" id="ARBA00022670"/>
    </source>
</evidence>
<dbReference type="PROSITE" id="PS51257">
    <property type="entry name" value="PROKAR_LIPOPROTEIN"/>
    <property type="match status" value="1"/>
</dbReference>
<organism evidence="9 10">
    <name type="scientific">Pseudodesulfovibrio senegalensis</name>
    <dbReference type="NCBI Taxonomy" id="1721087"/>
    <lineage>
        <taxon>Bacteria</taxon>
        <taxon>Pseudomonadati</taxon>
        <taxon>Thermodesulfobacteriota</taxon>
        <taxon>Desulfovibrionia</taxon>
        <taxon>Desulfovibrionales</taxon>
        <taxon>Desulfovibrionaceae</taxon>
    </lineage>
</organism>
<evidence type="ECO:0000256" key="6">
    <source>
        <dbReference type="PIRSR" id="PIRSR600200-1"/>
    </source>
</evidence>
<dbReference type="InterPro" id="IPR000200">
    <property type="entry name" value="Peptidase_C10"/>
</dbReference>
<feature type="chain" id="PRO_5026691201" evidence="7">
    <location>
        <begin position="25"/>
        <end position="523"/>
    </location>
</feature>
<dbReference type="Pfam" id="PF13620">
    <property type="entry name" value="CarboxypepD_reg"/>
    <property type="match status" value="1"/>
</dbReference>
<gene>
    <name evidence="9" type="ORF">F8A88_14375</name>
</gene>
<keyword evidence="4" id="KW-0378">Hydrolase</keyword>
<dbReference type="SUPFAM" id="SSF54001">
    <property type="entry name" value="Cysteine proteinases"/>
    <property type="match status" value="1"/>
</dbReference>
<dbReference type="EMBL" id="WAIE01000008">
    <property type="protein sequence ID" value="KAB1439089.1"/>
    <property type="molecule type" value="Genomic_DNA"/>
</dbReference>
<accession>A0A6N6N1W7</accession>
<keyword evidence="10" id="KW-1185">Reference proteome</keyword>
<dbReference type="InterPro" id="IPR038765">
    <property type="entry name" value="Papain-like_cys_pep_sf"/>
</dbReference>
<evidence type="ECO:0000256" key="5">
    <source>
        <dbReference type="ARBA" id="ARBA00022807"/>
    </source>
</evidence>
<sequence>MRTCVHGLAAVFVVVLFLTSACFAAPVSPDQAKQAVQGWLVLDQKPMGMDMQGSSAQSVAAHAVSDGDAAYYIVALSGGGFVAVAGDDLVEPIVGFQNDGSFDADPNNPLFALLEQDMRGRQAKARSMTGMDMSASAENGANKRWATLLNAAAMAAQGVDLSVEMGEATISDVRVASLVDSRWGQSTVGGENTYNIYTPNNYVCGCVATAMSQLMRYHRFPVEGVGNNTIFSIKVDGEYQHNWRFRGGDGSGGPYVWDDMPLVPDASTPLAQRQAISGLTLDVGLAVSMDYGNDGSGTNTLYAASMLPYFFGYANAIPGFNSGNNLEASARNTMVNPNLDADLPVLLGITGTAGGHAIVCDGYGYDSSTMYHHLNMGWSGSDDVWYNLPAIDCDPAFTSVYKCVFNVFTDKTGEIISGRVLDADGNPVSGSLVVATSSTDGSKVTDVTNEKGVFGLVGVASSTEYTVKPYHSGLSFVAQTVTTGDSGDSESYTSSSGNVWGIDFTPVTAVDAAGAARNLLLLQ</sequence>
<dbReference type="RefSeq" id="WP_151151875.1">
    <property type="nucleotide sequence ID" value="NZ_WAIE01000008.1"/>
</dbReference>
<reference evidence="9 10" key="1">
    <citation type="journal article" date="2017" name="Int. J. Syst. Evol. Microbiol.">
        <title>Desulfovibrio senegalensis sp. nov., a mesophilic sulfate reducer isolated from marine sediment.</title>
        <authorList>
            <person name="Thioye A."/>
            <person name="Gam Z.B.A."/>
            <person name="Mbengue M."/>
            <person name="Cayol J.L."/>
            <person name="Joseph-Bartoli M."/>
            <person name="Toure-Kane C."/>
            <person name="Labat M."/>
        </authorList>
    </citation>
    <scope>NUCLEOTIDE SEQUENCE [LARGE SCALE GENOMIC DNA]</scope>
    <source>
        <strain evidence="9 10">DSM 101509</strain>
    </source>
</reference>
<feature type="signal peptide" evidence="7">
    <location>
        <begin position="1"/>
        <end position="24"/>
    </location>
</feature>
<protein>
    <submittedName>
        <fullName evidence="9">Peptidase C10</fullName>
    </submittedName>
</protein>
<keyword evidence="2" id="KW-0645">Protease</keyword>
<evidence type="ECO:0000259" key="8">
    <source>
        <dbReference type="Pfam" id="PF13734"/>
    </source>
</evidence>
<feature type="domain" description="Spi protease inhibitor" evidence="8">
    <location>
        <begin position="24"/>
        <end position="114"/>
    </location>
</feature>
<evidence type="ECO:0000256" key="1">
    <source>
        <dbReference type="ARBA" id="ARBA00009693"/>
    </source>
</evidence>
<comment type="caution">
    <text evidence="9">The sequence shown here is derived from an EMBL/GenBank/DDBJ whole genome shotgun (WGS) entry which is preliminary data.</text>
</comment>